<sequence length="307" mass="32608">MIVDLPDTDTGAVSKKLISLRESGGAVTIGRVLTLIVSAEEGEPTESAIEAANDASREHPCRVIVIARGARDERTRLDAQIRVGGDAGASEVVVLRLYGPLADHGDSVVLPFLLPDTPVVAWWPGQAPTVPADDRLGKLATRRITDAARCAVTLGGDARAALSARESGYRPGDSDLTWSRITPWRALLTASIDEPPHSPITGARVSGPAGAPEIELLAGWLQAQLDVPVQRVVGSFEVRLHQSDGTLTLAVDQNNTAVISRPGQPDGRVAIAHRDISDCLAEELRRLEDDVIYQLALTGVPQVEEAS</sequence>
<feature type="domain" description="Glucose-6-phosphate dehydrogenase assembly protein OpcA N-terminal" evidence="1">
    <location>
        <begin position="52"/>
        <end position="150"/>
    </location>
</feature>
<comment type="caution">
    <text evidence="3">The sequence shown here is derived from an EMBL/GenBank/DDBJ whole genome shotgun (WGS) entry which is preliminary data.</text>
</comment>
<protein>
    <submittedName>
        <fullName evidence="3">Glucose-6-phosphate dehydrogenase assembly protein OpcA</fullName>
    </submittedName>
</protein>
<organism evidence="3 4">
    <name type="scientific">Tsukamurella soli</name>
    <dbReference type="NCBI Taxonomy" id="644556"/>
    <lineage>
        <taxon>Bacteria</taxon>
        <taxon>Bacillati</taxon>
        <taxon>Actinomycetota</taxon>
        <taxon>Actinomycetes</taxon>
        <taxon>Mycobacteriales</taxon>
        <taxon>Tsukamurellaceae</taxon>
        <taxon>Tsukamurella</taxon>
    </lineage>
</organism>
<keyword evidence="4" id="KW-1185">Reference proteome</keyword>
<dbReference type="InterPro" id="IPR046801">
    <property type="entry name" value="OpcA_G6PD_N"/>
</dbReference>
<dbReference type="PANTHER" id="PTHR38658:SF1">
    <property type="entry name" value="OXPP CYCLE PROTEIN OPCA-RELATED"/>
    <property type="match status" value="1"/>
</dbReference>
<accession>A0ABP8J0Q7</accession>
<name>A0ABP8J0Q7_9ACTN</name>
<evidence type="ECO:0000313" key="3">
    <source>
        <dbReference type="EMBL" id="GAA4382755.1"/>
    </source>
</evidence>
<dbReference type="PANTHER" id="PTHR38658">
    <property type="entry name" value="OXPP CYCLE PROTEIN OPCA-RELATED"/>
    <property type="match status" value="1"/>
</dbReference>
<dbReference type="Pfam" id="PF20171">
    <property type="entry name" value="OpcA_G6PD_C"/>
    <property type="match status" value="1"/>
</dbReference>
<gene>
    <name evidence="3" type="primary">opcA</name>
    <name evidence="3" type="ORF">GCM10023147_00900</name>
</gene>
<dbReference type="Proteomes" id="UP001500635">
    <property type="component" value="Unassembled WGS sequence"/>
</dbReference>
<dbReference type="InterPro" id="IPR004555">
    <property type="entry name" value="G6PDH_assembly_OpcA"/>
</dbReference>
<evidence type="ECO:0000259" key="1">
    <source>
        <dbReference type="Pfam" id="PF10128"/>
    </source>
</evidence>
<dbReference type="RefSeq" id="WP_344989478.1">
    <property type="nucleotide sequence ID" value="NZ_BAABFR010000001.1"/>
</dbReference>
<proteinExistence type="predicted"/>
<dbReference type="InterPro" id="IPR046802">
    <property type="entry name" value="OpcA_G6PD_C"/>
</dbReference>
<reference evidence="4" key="1">
    <citation type="journal article" date="2019" name="Int. J. Syst. Evol. Microbiol.">
        <title>The Global Catalogue of Microorganisms (GCM) 10K type strain sequencing project: providing services to taxonomists for standard genome sequencing and annotation.</title>
        <authorList>
            <consortium name="The Broad Institute Genomics Platform"/>
            <consortium name="The Broad Institute Genome Sequencing Center for Infectious Disease"/>
            <person name="Wu L."/>
            <person name="Ma J."/>
        </authorList>
    </citation>
    <scope>NUCLEOTIDE SEQUENCE [LARGE SCALE GENOMIC DNA]</scope>
    <source>
        <strain evidence="4">JCM 17688</strain>
    </source>
</reference>
<feature type="domain" description="Glucose-6-phosphate dehydrogenase assembly protein OpcA C-terminal" evidence="2">
    <location>
        <begin position="171"/>
        <end position="297"/>
    </location>
</feature>
<evidence type="ECO:0000313" key="4">
    <source>
        <dbReference type="Proteomes" id="UP001500635"/>
    </source>
</evidence>
<evidence type="ECO:0000259" key="2">
    <source>
        <dbReference type="Pfam" id="PF20171"/>
    </source>
</evidence>
<dbReference type="EMBL" id="BAABFR010000001">
    <property type="protein sequence ID" value="GAA4382755.1"/>
    <property type="molecule type" value="Genomic_DNA"/>
</dbReference>
<dbReference type="Pfam" id="PF10128">
    <property type="entry name" value="OpcA_G6PD_assem"/>
    <property type="match status" value="1"/>
</dbReference>